<dbReference type="PROSITE" id="PS51257">
    <property type="entry name" value="PROKAR_LIPOPROTEIN"/>
    <property type="match status" value="1"/>
</dbReference>
<evidence type="ECO:0000313" key="4">
    <source>
        <dbReference type="EMBL" id="BAM46769.1"/>
    </source>
</evidence>
<dbReference type="STRING" id="698758.AXY_06370"/>
<dbReference type="OrthoDB" id="1669102at2"/>
<evidence type="ECO:0000256" key="2">
    <source>
        <dbReference type="SAM" id="SignalP"/>
    </source>
</evidence>
<dbReference type="InterPro" id="IPR036388">
    <property type="entry name" value="WH-like_DNA-bd_sf"/>
</dbReference>
<dbReference type="Proteomes" id="UP000006294">
    <property type="component" value="Chromosome"/>
</dbReference>
<reference evidence="4 5" key="1">
    <citation type="submission" date="2011-01" db="EMBL/GenBank/DDBJ databases">
        <title>Whole genome sequence of Amphibacillus xylinus NBRC 15112.</title>
        <authorList>
            <person name="Nakazawa H."/>
            <person name="Katano Y."/>
            <person name="Nakamura S."/>
            <person name="Sasagawa M."/>
            <person name="Fukada J."/>
            <person name="Arai T."/>
            <person name="Sasakura N."/>
            <person name="Mochizuki D."/>
            <person name="Hosoyama A."/>
            <person name="Harada K."/>
            <person name="Horikawa H."/>
            <person name="Kato Y."/>
            <person name="Harada T."/>
            <person name="Sasaki K."/>
            <person name="Sekiguchi M."/>
            <person name="Hodoyama M."/>
            <person name="Nishiko R."/>
            <person name="Narita H."/>
            <person name="Hanamaki A."/>
            <person name="Hata C."/>
            <person name="Konno Y."/>
            <person name="Niimura Y."/>
            <person name="Yamazaki S."/>
            <person name="Fujita N."/>
        </authorList>
    </citation>
    <scope>NUCLEOTIDE SEQUENCE [LARGE SCALE GENOMIC DNA]</scope>
    <source>
        <strain evidence="5">ATCC 51415 / DSM 6626 / JCM 7361 / LMG 17667 / NBRC 15112 / Ep01</strain>
    </source>
</reference>
<organism evidence="4 5">
    <name type="scientific">Amphibacillus xylanus (strain ATCC 51415 / DSM 6626 / JCM 7361 / LMG 17667 / NBRC 15112 / Ep01)</name>
    <dbReference type="NCBI Taxonomy" id="698758"/>
    <lineage>
        <taxon>Bacteria</taxon>
        <taxon>Bacillati</taxon>
        <taxon>Bacillota</taxon>
        <taxon>Bacilli</taxon>
        <taxon>Bacillales</taxon>
        <taxon>Bacillaceae</taxon>
        <taxon>Amphibacillus</taxon>
    </lineage>
</organism>
<dbReference type="AlphaFoldDB" id="K0IWN5"/>
<evidence type="ECO:0000313" key="5">
    <source>
        <dbReference type="Proteomes" id="UP000006294"/>
    </source>
</evidence>
<accession>K0IWN5</accession>
<name>K0IWN5_AMPXN</name>
<dbReference type="eggNOG" id="COG3064">
    <property type="taxonomic scope" value="Bacteria"/>
</dbReference>
<gene>
    <name evidence="4" type="ordered locus">AXY_06370</name>
</gene>
<dbReference type="EMBL" id="AP012050">
    <property type="protein sequence ID" value="BAM46769.1"/>
    <property type="molecule type" value="Genomic_DNA"/>
</dbReference>
<keyword evidence="2" id="KW-0732">Signal</keyword>
<evidence type="ECO:0000259" key="3">
    <source>
        <dbReference type="Pfam" id="PF07553"/>
    </source>
</evidence>
<feature type="signal peptide" evidence="2">
    <location>
        <begin position="1"/>
        <end position="19"/>
    </location>
</feature>
<dbReference type="HOGENOM" id="CLU_071537_1_1_9"/>
<dbReference type="RefSeq" id="WP_015009374.1">
    <property type="nucleotide sequence ID" value="NC_018704.1"/>
</dbReference>
<feature type="chain" id="PRO_5039514635" description="Putative host cell surface-exposed lipoprotein Ltp-like HTH region domain-containing protein" evidence="2">
    <location>
        <begin position="20"/>
        <end position="174"/>
    </location>
</feature>
<proteinExistence type="predicted"/>
<evidence type="ECO:0000256" key="1">
    <source>
        <dbReference type="SAM" id="MobiDB-lite"/>
    </source>
</evidence>
<dbReference type="InterPro" id="IPR011434">
    <property type="entry name" value="Ltp-like_HTH"/>
</dbReference>
<dbReference type="KEGG" id="axl:AXY_06370"/>
<feature type="compositionally biased region" description="Acidic residues" evidence="1">
    <location>
        <begin position="35"/>
        <end position="71"/>
    </location>
</feature>
<dbReference type="PATRIC" id="fig|698758.3.peg.640"/>
<feature type="domain" description="Putative host cell surface-exposed lipoprotein Ltp-like HTH region" evidence="3">
    <location>
        <begin position="125"/>
        <end position="172"/>
    </location>
</feature>
<dbReference type="Pfam" id="PF07553">
    <property type="entry name" value="Lipoprotein_Ltp"/>
    <property type="match status" value="2"/>
</dbReference>
<sequence>MKKALFLLMALLVSITLIACGEVDSDDSKQAVDTPDVEETESNDDEAEETETETEANVEEDEVEEEQTESEDVPREYRNALKAAQNYIDLMHFSEKGLFEQLTSEFGDQYPEEAAQYAIENVDVDYKEEALEAAISYLEFMPMSDQELFEQLTSEYGEQFTDEQAQYALDNLPE</sequence>
<protein>
    <recommendedName>
        <fullName evidence="3">Putative host cell surface-exposed lipoprotein Ltp-like HTH region domain-containing protein</fullName>
    </recommendedName>
</protein>
<feature type="region of interest" description="Disordered" evidence="1">
    <location>
        <begin position="25"/>
        <end position="76"/>
    </location>
</feature>
<feature type="domain" description="Putative host cell surface-exposed lipoprotein Ltp-like HTH region" evidence="3">
    <location>
        <begin position="76"/>
        <end position="122"/>
    </location>
</feature>
<dbReference type="Gene3D" id="1.10.10.10">
    <property type="entry name" value="Winged helix-like DNA-binding domain superfamily/Winged helix DNA-binding domain"/>
    <property type="match status" value="2"/>
</dbReference>
<keyword evidence="5" id="KW-1185">Reference proteome</keyword>